<comment type="caution">
    <text evidence="2">The sequence shown here is derived from an EMBL/GenBank/DDBJ whole genome shotgun (WGS) entry which is preliminary data.</text>
</comment>
<keyword evidence="1" id="KW-1133">Transmembrane helix</keyword>
<proteinExistence type="predicted"/>
<dbReference type="Pfam" id="PF16137">
    <property type="entry name" value="DUF4845"/>
    <property type="match status" value="1"/>
</dbReference>
<accession>A0ABU9B571</accession>
<organism evidence="2 3">
    <name type="scientific">Pseudaquabacterium rugosum</name>
    <dbReference type="NCBI Taxonomy" id="2984194"/>
    <lineage>
        <taxon>Bacteria</taxon>
        <taxon>Pseudomonadati</taxon>
        <taxon>Pseudomonadota</taxon>
        <taxon>Betaproteobacteria</taxon>
        <taxon>Burkholderiales</taxon>
        <taxon>Sphaerotilaceae</taxon>
        <taxon>Pseudaquabacterium</taxon>
    </lineage>
</organism>
<keyword evidence="3" id="KW-1185">Reference proteome</keyword>
<evidence type="ECO:0000313" key="3">
    <source>
        <dbReference type="Proteomes" id="UP001368500"/>
    </source>
</evidence>
<dbReference type="Proteomes" id="UP001368500">
    <property type="component" value="Unassembled WGS sequence"/>
</dbReference>
<keyword evidence="1" id="KW-0812">Transmembrane</keyword>
<gene>
    <name evidence="2" type="ORF">AACH11_02455</name>
</gene>
<evidence type="ECO:0000313" key="2">
    <source>
        <dbReference type="EMBL" id="MEK8024831.1"/>
    </source>
</evidence>
<dbReference type="RefSeq" id="WP_341372602.1">
    <property type="nucleotide sequence ID" value="NZ_JBBUTF010000002.1"/>
</dbReference>
<dbReference type="InterPro" id="IPR032314">
    <property type="entry name" value="DUF4845"/>
</dbReference>
<sequence>MSAPTSVRRFPPRRGLTLIGLLGWMVVIGFAGLMVLRVVPSVLEFYAIQHVVDRMAAGEMGRTVAEMRAGFDRHRDTDVTITTLRGSDLDITKEDNQVVVRFAYDSEIELVKPVYLMIKYEGRSKPR</sequence>
<name>A0ABU9B571_9BURK</name>
<reference evidence="2 3" key="1">
    <citation type="submission" date="2024-04" db="EMBL/GenBank/DDBJ databases">
        <title>Novel species of the genus Ideonella isolated from streams.</title>
        <authorList>
            <person name="Lu H."/>
        </authorList>
    </citation>
    <scope>NUCLEOTIDE SEQUENCE [LARGE SCALE GENOMIC DNA]</scope>
    <source>
        <strain evidence="2 3">BYS139W</strain>
    </source>
</reference>
<protein>
    <submittedName>
        <fullName evidence="2">DUF4845 domain-containing protein</fullName>
    </submittedName>
</protein>
<keyword evidence="1" id="KW-0472">Membrane</keyword>
<dbReference type="EMBL" id="JBBUTF010000002">
    <property type="protein sequence ID" value="MEK8024831.1"/>
    <property type="molecule type" value="Genomic_DNA"/>
</dbReference>
<feature type="transmembrane region" description="Helical" evidence="1">
    <location>
        <begin position="15"/>
        <end position="36"/>
    </location>
</feature>
<evidence type="ECO:0000256" key="1">
    <source>
        <dbReference type="SAM" id="Phobius"/>
    </source>
</evidence>